<keyword evidence="2" id="KW-1185">Reference proteome</keyword>
<evidence type="ECO:0000313" key="2">
    <source>
        <dbReference type="Proteomes" id="UP001152523"/>
    </source>
</evidence>
<evidence type="ECO:0000313" key="1">
    <source>
        <dbReference type="EMBL" id="CAH9144104.1"/>
    </source>
</evidence>
<dbReference type="AlphaFoldDB" id="A0AAV0G8K9"/>
<sequence>MAAHSAVKHIVLVQYRELDRFTAPSCPSYLETLHTKPAIVAVIEEIDKLRLPLPVEEEVVIPELRGRVAVVMSFPPHLIKVTKSRIIVQTRRYKGRKYGQKVVKGNTQRRF</sequence>
<name>A0AAV0G8K9_9ASTE</name>
<protein>
    <submittedName>
        <fullName evidence="1">Uncharacterized protein</fullName>
    </submittedName>
</protein>
<gene>
    <name evidence="1" type="ORF">CEPIT_LOCUS41185</name>
</gene>
<comment type="caution">
    <text evidence="1">The sequence shown here is derived from an EMBL/GenBank/DDBJ whole genome shotgun (WGS) entry which is preliminary data.</text>
</comment>
<accession>A0AAV0G8K9</accession>
<dbReference type="Proteomes" id="UP001152523">
    <property type="component" value="Unassembled WGS sequence"/>
</dbReference>
<organism evidence="1 2">
    <name type="scientific">Cuscuta epithymum</name>
    <dbReference type="NCBI Taxonomy" id="186058"/>
    <lineage>
        <taxon>Eukaryota</taxon>
        <taxon>Viridiplantae</taxon>
        <taxon>Streptophyta</taxon>
        <taxon>Embryophyta</taxon>
        <taxon>Tracheophyta</taxon>
        <taxon>Spermatophyta</taxon>
        <taxon>Magnoliopsida</taxon>
        <taxon>eudicotyledons</taxon>
        <taxon>Gunneridae</taxon>
        <taxon>Pentapetalae</taxon>
        <taxon>asterids</taxon>
        <taxon>lamiids</taxon>
        <taxon>Solanales</taxon>
        <taxon>Convolvulaceae</taxon>
        <taxon>Cuscuteae</taxon>
        <taxon>Cuscuta</taxon>
        <taxon>Cuscuta subgen. Cuscuta</taxon>
    </lineage>
</organism>
<proteinExistence type="predicted"/>
<dbReference type="EMBL" id="CAMAPF010001060">
    <property type="protein sequence ID" value="CAH9144104.1"/>
    <property type="molecule type" value="Genomic_DNA"/>
</dbReference>
<reference evidence="1" key="1">
    <citation type="submission" date="2022-07" db="EMBL/GenBank/DDBJ databases">
        <authorList>
            <person name="Macas J."/>
            <person name="Novak P."/>
            <person name="Neumann P."/>
        </authorList>
    </citation>
    <scope>NUCLEOTIDE SEQUENCE</scope>
</reference>